<proteinExistence type="predicted"/>
<reference evidence="1 2" key="1">
    <citation type="journal article" date="2018" name="New Phytol.">
        <title>Comparative genomics and transcriptomics depict ericoid mycorrhizal fungi as versatile saprotrophs and plant mutualists.</title>
        <authorList>
            <person name="Martino E."/>
            <person name="Morin E."/>
            <person name="Grelet G.A."/>
            <person name="Kuo A."/>
            <person name="Kohler A."/>
            <person name="Daghino S."/>
            <person name="Barry K.W."/>
            <person name="Cichocki N."/>
            <person name="Clum A."/>
            <person name="Dockter R.B."/>
            <person name="Hainaut M."/>
            <person name="Kuo R.C."/>
            <person name="LaButti K."/>
            <person name="Lindahl B.D."/>
            <person name="Lindquist E.A."/>
            <person name="Lipzen A."/>
            <person name="Khouja H.R."/>
            <person name="Magnuson J."/>
            <person name="Murat C."/>
            <person name="Ohm R.A."/>
            <person name="Singer S.W."/>
            <person name="Spatafora J.W."/>
            <person name="Wang M."/>
            <person name="Veneault-Fourrey C."/>
            <person name="Henrissat B."/>
            <person name="Grigoriev I.V."/>
            <person name="Martin F.M."/>
            <person name="Perotto S."/>
        </authorList>
    </citation>
    <scope>NUCLEOTIDE SEQUENCE [LARGE SCALE GENOMIC DNA]</scope>
    <source>
        <strain evidence="1 2">ATCC 22711</strain>
    </source>
</reference>
<protein>
    <submittedName>
        <fullName evidence="1">Uncharacterized protein</fullName>
    </submittedName>
</protein>
<evidence type="ECO:0000313" key="2">
    <source>
        <dbReference type="Proteomes" id="UP000241818"/>
    </source>
</evidence>
<dbReference type="AlphaFoldDB" id="A0A2T3B5H2"/>
<dbReference type="GeneID" id="36573690"/>
<dbReference type="Proteomes" id="UP000241818">
    <property type="component" value="Unassembled WGS sequence"/>
</dbReference>
<dbReference type="EMBL" id="KZ679009">
    <property type="protein sequence ID" value="PSS22002.1"/>
    <property type="molecule type" value="Genomic_DNA"/>
</dbReference>
<keyword evidence="2" id="KW-1185">Reference proteome</keyword>
<dbReference type="RefSeq" id="XP_024722157.1">
    <property type="nucleotide sequence ID" value="XM_024865609.1"/>
</dbReference>
<dbReference type="InParanoid" id="A0A2T3B5H2"/>
<sequence length="171" mass="19811">MDPGIDPGDNTYTAPHQVGKAYMWRIRHIAIRLDLVDEIDVLRIFQKAAKEKHDIADKKLEEGVEDPKPYDEVNQFWTKINKILEKSLEYIKVCSDADNTITEEKHRIHLASQIQPEDNDEGVVAGSAEMRLGLYRQWFDVSKQRFLDSLDPTKNPELEELLKEIQCSDTM</sequence>
<name>A0A2T3B5H2_AMORE</name>
<organism evidence="1 2">
    <name type="scientific">Amorphotheca resinae ATCC 22711</name>
    <dbReference type="NCBI Taxonomy" id="857342"/>
    <lineage>
        <taxon>Eukaryota</taxon>
        <taxon>Fungi</taxon>
        <taxon>Dikarya</taxon>
        <taxon>Ascomycota</taxon>
        <taxon>Pezizomycotina</taxon>
        <taxon>Leotiomycetes</taxon>
        <taxon>Helotiales</taxon>
        <taxon>Amorphothecaceae</taxon>
        <taxon>Amorphotheca</taxon>
    </lineage>
</organism>
<gene>
    <name evidence="1" type="ORF">M430DRAFT_274314</name>
</gene>
<accession>A0A2T3B5H2</accession>
<evidence type="ECO:0000313" key="1">
    <source>
        <dbReference type="EMBL" id="PSS22002.1"/>
    </source>
</evidence>